<keyword evidence="1" id="KW-0472">Membrane</keyword>
<keyword evidence="1" id="KW-0812">Transmembrane</keyword>
<dbReference type="EMBL" id="MTBC01000005">
    <property type="protein sequence ID" value="OQD42799.1"/>
    <property type="molecule type" value="Genomic_DNA"/>
</dbReference>
<evidence type="ECO:0000313" key="2">
    <source>
        <dbReference type="EMBL" id="OQD42799.1"/>
    </source>
</evidence>
<protein>
    <submittedName>
        <fullName evidence="2">Uncharacterized protein</fullName>
    </submittedName>
</protein>
<organism evidence="2 3">
    <name type="scientific">Croceivirga radicis</name>
    <dbReference type="NCBI Taxonomy" id="1929488"/>
    <lineage>
        <taxon>Bacteria</taxon>
        <taxon>Pseudomonadati</taxon>
        <taxon>Bacteroidota</taxon>
        <taxon>Flavobacteriia</taxon>
        <taxon>Flavobacteriales</taxon>
        <taxon>Flavobacteriaceae</taxon>
        <taxon>Croceivirga</taxon>
    </lineage>
</organism>
<feature type="transmembrane region" description="Helical" evidence="1">
    <location>
        <begin position="32"/>
        <end position="51"/>
    </location>
</feature>
<name>A0A1V6LRQ7_9FLAO</name>
<dbReference type="RefSeq" id="WP_080319111.1">
    <property type="nucleotide sequence ID" value="NZ_MTBC01000005.1"/>
</dbReference>
<accession>A0A1V6LRQ7</accession>
<dbReference type="Proteomes" id="UP000191680">
    <property type="component" value="Unassembled WGS sequence"/>
</dbReference>
<gene>
    <name evidence="2" type="ORF">BUL40_09790</name>
</gene>
<dbReference type="OrthoDB" id="1367298at2"/>
<evidence type="ECO:0000313" key="3">
    <source>
        <dbReference type="Proteomes" id="UP000191680"/>
    </source>
</evidence>
<comment type="caution">
    <text evidence="2">The sequence shown here is derived from an EMBL/GenBank/DDBJ whole genome shotgun (WGS) entry which is preliminary data.</text>
</comment>
<reference evidence="2 3" key="1">
    <citation type="submission" date="2016-12" db="EMBL/GenBank/DDBJ databases">
        <authorList>
            <person name="Song W.-J."/>
            <person name="Kurnit D.M."/>
        </authorList>
    </citation>
    <scope>NUCLEOTIDE SEQUENCE [LARGE SCALE GENOMIC DNA]</scope>
    <source>
        <strain evidence="2 3">HSG9</strain>
    </source>
</reference>
<sequence>MKNLAIPLVATTTLLLITVTIMASMNLPFNWIFYLTVLGQAFVIVMVYVVLKDDYQTPHTFKDGYDDKPLNQKL</sequence>
<keyword evidence="1" id="KW-1133">Transmembrane helix</keyword>
<evidence type="ECO:0000256" key="1">
    <source>
        <dbReference type="SAM" id="Phobius"/>
    </source>
</evidence>
<proteinExistence type="predicted"/>
<dbReference type="AlphaFoldDB" id="A0A1V6LRQ7"/>
<keyword evidence="3" id="KW-1185">Reference proteome</keyword>